<keyword evidence="2" id="KW-0812">Transmembrane</keyword>
<feature type="transmembrane region" description="Helical" evidence="2">
    <location>
        <begin position="1335"/>
        <end position="1357"/>
    </location>
</feature>
<protein>
    <submittedName>
        <fullName evidence="4">Oidioi.mRNA.OKI2018_I69.PAR.g11959.t1.cds</fullName>
    </submittedName>
</protein>
<name>A0ABN7S4B8_OIKDI</name>
<keyword evidence="3" id="KW-0732">Signal</keyword>
<evidence type="ECO:0000313" key="4">
    <source>
        <dbReference type="EMBL" id="CAG5088753.1"/>
    </source>
</evidence>
<sequence length="1496" mass="169029">MLPFLFILLKIGRGDTILLDGDESRASFMYRGPCDLVKPIGRNSEEEDSLFKYYQKQTSRLTVDKKSAAFKIQNPTYREALQWSCCKGPKSGDSISDCQSAESHLIATVPFSPVQINQVSRFFTRDSGRPELVTILIKADVARPRVDNIIPAFDLQLVLDADPDSCAGNRFTRKFNYRVPTRPAHDRNSVRFLSFSDDLLPQNCRLTMFLQKPCEQFPSDCKAGGFFYYSSSVTPTLFNTTFSSEDKDIQIIDTAEIITGKKLDVLFPLEPPAPALSYHEQGDALFTELPKAPPVIISGYSDADIFHCEASGYPIPILELHHPNSDDVLQKPKCERTKWNRMVCRWQITPNQRLFPYTRCRAKNELATATKNIPINDHVHRIEHLTSDSSKISVHGISNHSKSNVLLVAKLQLAPAWSVRQNILTSRMRAGGLKWKLKYEDVLVEYKKTLLKEVEFVKDGSPSSFACGRRKYTVELDDKTCLKPEGKCYAFIRLEILFPDVDDSGEYQVSLVNASPHNKYRISQSVRIDINEEPNPFTRDLYLPKTPDGRFSVFEMKQCTVLNSESIDCRWWPSFNTSQTTPIYSVHAFDQKVCLDELAPYNTTVVTVKDIPIHPPSYQQLIIRDLIPGHFYKVTVCAWQRDEINRLQTESGSLLAVIDGRGQRKCLNWPHVIQMPEDRPKYFIEPPSLVRDALDRTEFAYSTQDIKDLASVDINRFQVVFTMNDLNTRNARFGQCRHCPKLRFLSQLSEGTNSYAGPIPRGVIIQPFPRGFNEHGFGPYLDEMEPRRDAEEIIESDATITSYEIQFSEVKVRVLDYPGDYFEVKWNINRKYFKKEQLILMDYEGRESGRKIIDLKNAQEKELTCFLYGDDFSCTILVPIQANIVSFESVGGTVILSIFLNKYFLQENDKIVKSNPNAKNYFIPPYLAEVRREVHSFSIKAIPRTALFHNDFQALVRPVIFTVNLGLYSFTESPDKDGLTFRERVALTPRKNADFSAYEIEYEIRTCAISSKVDPTPRIATCRKTKFSDVTISLTQSFVGEEDIYSPESLRVLIEPDRAGIRQEHAIMEYVKTIEPPEVVLSPVPSQDLLAIADVSSGRRLAFGIESELEVQTVPMRNNYACEEIETFEEVKESYTTTTFVLPRLGTDGVSFYGALEDSADDYELEELRTHIGTRENSRREVPIGLPSIVTQKIKSFGGIDGYATHCGGSLIGCINTFINWSPRQKSIKGNGLLQLPQLSQSTYYGYDRNGCHYCYRSRYVFRGLEPALAGESGLKGNWSAGRHYENVGKLEDTCIWAEKPVTQKLQVLPSTVEKTFDTQPTPTKPDPPILPTSIVVKVGVLIVVMLLSCVCALMILKRHCCRKDEHHHAAIRHHNSRTNRHEYFPGNIGSRCDVGGHPSELSEGNGINDWASSKSLSSMLTESSSRSRLDDSVGYALLPADWSLACSSAPAIVPLVSDHTSSFDSGIDRRSVTPPASTSSNTYAPPPAAPPKNNK</sequence>
<feature type="signal peptide" evidence="3">
    <location>
        <begin position="1"/>
        <end position="16"/>
    </location>
</feature>
<reference evidence="4 5" key="1">
    <citation type="submission" date="2021-04" db="EMBL/GenBank/DDBJ databases">
        <authorList>
            <person name="Bliznina A."/>
        </authorList>
    </citation>
    <scope>NUCLEOTIDE SEQUENCE [LARGE SCALE GENOMIC DNA]</scope>
</reference>
<keyword evidence="2" id="KW-1133">Transmembrane helix</keyword>
<feature type="chain" id="PRO_5045119008" evidence="3">
    <location>
        <begin position="17"/>
        <end position="1496"/>
    </location>
</feature>
<evidence type="ECO:0000256" key="1">
    <source>
        <dbReference type="SAM" id="MobiDB-lite"/>
    </source>
</evidence>
<evidence type="ECO:0000313" key="5">
    <source>
        <dbReference type="Proteomes" id="UP001158576"/>
    </source>
</evidence>
<keyword evidence="2" id="KW-0472">Membrane</keyword>
<evidence type="ECO:0000256" key="3">
    <source>
        <dbReference type="SAM" id="SignalP"/>
    </source>
</evidence>
<gene>
    <name evidence="4" type="ORF">OKIOD_LOCUS3517</name>
</gene>
<proteinExistence type="predicted"/>
<keyword evidence="5" id="KW-1185">Reference proteome</keyword>
<dbReference type="Proteomes" id="UP001158576">
    <property type="component" value="Chromosome PAR"/>
</dbReference>
<evidence type="ECO:0000256" key="2">
    <source>
        <dbReference type="SAM" id="Phobius"/>
    </source>
</evidence>
<feature type="compositionally biased region" description="Pro residues" evidence="1">
    <location>
        <begin position="1485"/>
        <end position="1496"/>
    </location>
</feature>
<dbReference type="EMBL" id="OU015568">
    <property type="protein sequence ID" value="CAG5088753.1"/>
    <property type="molecule type" value="Genomic_DNA"/>
</dbReference>
<feature type="compositionally biased region" description="Low complexity" evidence="1">
    <location>
        <begin position="1474"/>
        <end position="1484"/>
    </location>
</feature>
<feature type="region of interest" description="Disordered" evidence="1">
    <location>
        <begin position="1461"/>
        <end position="1496"/>
    </location>
</feature>
<organism evidence="4 5">
    <name type="scientific">Oikopleura dioica</name>
    <name type="common">Tunicate</name>
    <dbReference type="NCBI Taxonomy" id="34765"/>
    <lineage>
        <taxon>Eukaryota</taxon>
        <taxon>Metazoa</taxon>
        <taxon>Chordata</taxon>
        <taxon>Tunicata</taxon>
        <taxon>Appendicularia</taxon>
        <taxon>Copelata</taxon>
        <taxon>Oikopleuridae</taxon>
        <taxon>Oikopleura</taxon>
    </lineage>
</organism>
<accession>A0ABN7S4B8</accession>